<sequence>MGLKDVPKGVIFVSPDGGETVFVQKKNGLRGRMVSQTQLAKDIEAAYDEQDLIGAE</sequence>
<organism evidence="1">
    <name type="scientific">marine metagenome</name>
    <dbReference type="NCBI Taxonomy" id="408172"/>
    <lineage>
        <taxon>unclassified sequences</taxon>
        <taxon>metagenomes</taxon>
        <taxon>ecological metagenomes</taxon>
    </lineage>
</organism>
<protein>
    <submittedName>
        <fullName evidence="1">Uncharacterized protein</fullName>
    </submittedName>
</protein>
<reference evidence="1" key="1">
    <citation type="submission" date="2018-05" db="EMBL/GenBank/DDBJ databases">
        <authorList>
            <person name="Lanie J.A."/>
            <person name="Ng W.-L."/>
            <person name="Kazmierczak K.M."/>
            <person name="Andrzejewski T.M."/>
            <person name="Davidsen T.M."/>
            <person name="Wayne K.J."/>
            <person name="Tettelin H."/>
            <person name="Glass J.I."/>
            <person name="Rusch D."/>
            <person name="Podicherti R."/>
            <person name="Tsui H.-C.T."/>
            <person name="Winkler M.E."/>
        </authorList>
    </citation>
    <scope>NUCLEOTIDE SEQUENCE</scope>
</reference>
<evidence type="ECO:0000313" key="1">
    <source>
        <dbReference type="EMBL" id="SVC99794.1"/>
    </source>
</evidence>
<dbReference type="EMBL" id="UINC01123368">
    <property type="protein sequence ID" value="SVC99794.1"/>
    <property type="molecule type" value="Genomic_DNA"/>
</dbReference>
<gene>
    <name evidence="1" type="ORF">METZ01_LOCUS352648</name>
</gene>
<name>A0A382RQ26_9ZZZZ</name>
<accession>A0A382RQ26</accession>
<proteinExistence type="predicted"/>
<dbReference type="AlphaFoldDB" id="A0A382RQ26"/>
<feature type="non-terminal residue" evidence="1">
    <location>
        <position position="56"/>
    </location>
</feature>